<keyword evidence="2" id="KW-1185">Reference proteome</keyword>
<organism evidence="1 2">
    <name type="scientific">Enterococcus gallinarum</name>
    <dbReference type="NCBI Taxonomy" id="1353"/>
    <lineage>
        <taxon>Bacteria</taxon>
        <taxon>Bacillati</taxon>
        <taxon>Bacillota</taxon>
        <taxon>Bacilli</taxon>
        <taxon>Lactobacillales</taxon>
        <taxon>Enterococcaceae</taxon>
        <taxon>Enterococcus</taxon>
    </lineage>
</organism>
<name>A0A376GXD4_ENTGA</name>
<protein>
    <submittedName>
        <fullName evidence="1">Uncharacterized protein</fullName>
    </submittedName>
</protein>
<sequence>MIDISLPKDLKPDPATIGNSGMIFDSLDEAMSYSWKEIKDEGSNWYGMRFGDGELPIKMVFQLGNGQLISTKQVLFLFCNYSGRVKSLMKCVQIRAPDKNRRDSSRRYHFW</sequence>
<accession>A0A376GXD4</accession>
<evidence type="ECO:0000313" key="1">
    <source>
        <dbReference type="EMBL" id="STD82060.1"/>
    </source>
</evidence>
<gene>
    <name evidence="1" type="ORF">NCTC12360_00479</name>
</gene>
<reference evidence="1 2" key="1">
    <citation type="submission" date="2018-06" db="EMBL/GenBank/DDBJ databases">
        <authorList>
            <consortium name="Pathogen Informatics"/>
            <person name="Doyle S."/>
        </authorList>
    </citation>
    <scope>NUCLEOTIDE SEQUENCE [LARGE SCALE GENOMIC DNA]</scope>
    <source>
        <strain evidence="1 2">NCTC12360</strain>
    </source>
</reference>
<dbReference type="AlphaFoldDB" id="A0A376GXD4"/>
<dbReference type="Proteomes" id="UP000254807">
    <property type="component" value="Unassembled WGS sequence"/>
</dbReference>
<dbReference type="RefSeq" id="WP_249024282.1">
    <property type="nucleotide sequence ID" value="NZ_JARPZP010000021.1"/>
</dbReference>
<dbReference type="EMBL" id="UFYW01000001">
    <property type="protein sequence ID" value="STD82060.1"/>
    <property type="molecule type" value="Genomic_DNA"/>
</dbReference>
<proteinExistence type="predicted"/>
<evidence type="ECO:0000313" key="2">
    <source>
        <dbReference type="Proteomes" id="UP000254807"/>
    </source>
</evidence>